<dbReference type="GO" id="GO:0008422">
    <property type="term" value="F:beta-glucosidase activity"/>
    <property type="evidence" value="ECO:0007669"/>
    <property type="project" value="TreeGrafter"/>
</dbReference>
<dbReference type="InterPro" id="IPR001360">
    <property type="entry name" value="Glyco_hydro_1"/>
</dbReference>
<dbReference type="GO" id="GO:0005975">
    <property type="term" value="P:carbohydrate metabolic process"/>
    <property type="evidence" value="ECO:0007669"/>
    <property type="project" value="InterPro"/>
</dbReference>
<dbReference type="PANTHER" id="PTHR10353:SF154">
    <property type="entry name" value="BETA-GLUCOSIDASE 9-RELATED"/>
    <property type="match status" value="1"/>
</dbReference>
<evidence type="ECO:0000256" key="2">
    <source>
        <dbReference type="RuleBase" id="RU003690"/>
    </source>
</evidence>
<reference evidence="3" key="2">
    <citation type="submission" date="2021-03" db="UniProtKB">
        <authorList>
            <consortium name="EnsemblPlants"/>
        </authorList>
    </citation>
    <scope>IDENTIFICATION</scope>
</reference>
<sequence length="519" mass="58815">MALSYSVAPTRAAPSQSLIKFPTLLRANKFYTNQINVFANRGSHYKVASPSSLTVISKKVEPMEVVLVDGFEPASINPPKDLKRSDFPSCFKFGASTSAIQEDVKLLKAMGMNSYRFSIAWPRILPKGSEEDGPINQEGIDFYNKFIDALIAEGIEPVITLFHFDLPVALQNKYHGFMNSQIVEDFKKYADICFANFGDRVKYWSTINEPYVFGSFGYKMGLPNDGKSDLGPFVATHNIILAHAAAAQIYHDKYQKNQKGKIGISLPCKWYEPHSTNPTDVVAAHRQLDFMLGWYMDPFVYGDYPESMKDSIRELPKFTKEQRKMVKKSCDFIGVNYYTARFAKQTTKVDPQKGKIIVEYIEELVNANGTIIGEQAEGQADIYVNPAGLRNLLLYITEKYDKPELFVTENGIPAKPIITGSVMDLIKEGKVKELKAAFFDDKRISHVEDHLTAIREARRQGANVEGYFVWSLMDNMEVGAGYDVRFGLNYTDYYDNLKRYPKKSAKWFTNFLATPPKKN</sequence>
<dbReference type="SUPFAM" id="SSF51445">
    <property type="entry name" value="(Trans)glycosidases"/>
    <property type="match status" value="1"/>
</dbReference>
<dbReference type="Gene3D" id="3.20.20.80">
    <property type="entry name" value="Glycosidases"/>
    <property type="match status" value="1"/>
</dbReference>
<evidence type="ECO:0008006" key="5">
    <source>
        <dbReference type="Google" id="ProtNLM"/>
    </source>
</evidence>
<dbReference type="FunFam" id="3.20.20.80:FF:000041">
    <property type="entry name" value="Beta-glucosidase 7"/>
    <property type="match status" value="1"/>
</dbReference>
<dbReference type="InterPro" id="IPR017853">
    <property type="entry name" value="GH"/>
</dbReference>
<accession>A0A803MAT8</accession>
<proteinExistence type="inferred from homology"/>
<organism evidence="3 4">
    <name type="scientific">Chenopodium quinoa</name>
    <name type="common">Quinoa</name>
    <dbReference type="NCBI Taxonomy" id="63459"/>
    <lineage>
        <taxon>Eukaryota</taxon>
        <taxon>Viridiplantae</taxon>
        <taxon>Streptophyta</taxon>
        <taxon>Embryophyta</taxon>
        <taxon>Tracheophyta</taxon>
        <taxon>Spermatophyta</taxon>
        <taxon>Magnoliopsida</taxon>
        <taxon>eudicotyledons</taxon>
        <taxon>Gunneridae</taxon>
        <taxon>Pentapetalae</taxon>
        <taxon>Caryophyllales</taxon>
        <taxon>Chenopodiaceae</taxon>
        <taxon>Chenopodioideae</taxon>
        <taxon>Atripliceae</taxon>
        <taxon>Chenopodium</taxon>
    </lineage>
</organism>
<comment type="similarity">
    <text evidence="1 2">Belongs to the glycosyl hydrolase 1 family.</text>
</comment>
<name>A0A803MAT8_CHEQI</name>
<dbReference type="PANTHER" id="PTHR10353">
    <property type="entry name" value="GLYCOSYL HYDROLASE"/>
    <property type="match status" value="1"/>
</dbReference>
<evidence type="ECO:0000313" key="3">
    <source>
        <dbReference type="EnsemblPlants" id="AUR62026205-RA:cds"/>
    </source>
</evidence>
<dbReference type="AlphaFoldDB" id="A0A803MAT8"/>
<dbReference type="EnsemblPlants" id="AUR62026205-RA">
    <property type="protein sequence ID" value="AUR62026205-RA:cds"/>
    <property type="gene ID" value="AUR62026205"/>
</dbReference>
<dbReference type="OMA" id="HTTFEDD"/>
<reference evidence="3" key="1">
    <citation type="journal article" date="2017" name="Nature">
        <title>The genome of Chenopodium quinoa.</title>
        <authorList>
            <person name="Jarvis D.E."/>
            <person name="Ho Y.S."/>
            <person name="Lightfoot D.J."/>
            <person name="Schmoeckel S.M."/>
            <person name="Li B."/>
            <person name="Borm T.J.A."/>
            <person name="Ohyanagi H."/>
            <person name="Mineta K."/>
            <person name="Michell C.T."/>
            <person name="Saber N."/>
            <person name="Kharbatia N.M."/>
            <person name="Rupper R.R."/>
            <person name="Sharp A.R."/>
            <person name="Dally N."/>
            <person name="Boughton B.A."/>
            <person name="Woo Y.H."/>
            <person name="Gao G."/>
            <person name="Schijlen E.G.W.M."/>
            <person name="Guo X."/>
            <person name="Momin A.A."/>
            <person name="Negrao S."/>
            <person name="Al-Babili S."/>
            <person name="Gehring C."/>
            <person name="Roessner U."/>
            <person name="Jung C."/>
            <person name="Murphy K."/>
            <person name="Arold S.T."/>
            <person name="Gojobori T."/>
            <person name="van der Linden C.G."/>
            <person name="van Loo E.N."/>
            <person name="Jellen E.N."/>
            <person name="Maughan P.J."/>
            <person name="Tester M."/>
        </authorList>
    </citation>
    <scope>NUCLEOTIDE SEQUENCE [LARGE SCALE GENOMIC DNA]</scope>
    <source>
        <strain evidence="3">cv. PI 614886</strain>
    </source>
</reference>
<dbReference type="Gramene" id="AUR62026205-RA">
    <property type="protein sequence ID" value="AUR62026205-RA:cds"/>
    <property type="gene ID" value="AUR62026205"/>
</dbReference>
<dbReference type="Proteomes" id="UP000596660">
    <property type="component" value="Unplaced"/>
</dbReference>
<keyword evidence="4" id="KW-1185">Reference proteome</keyword>
<dbReference type="PRINTS" id="PR00131">
    <property type="entry name" value="GLHYDRLASE1"/>
</dbReference>
<evidence type="ECO:0000256" key="1">
    <source>
        <dbReference type="ARBA" id="ARBA00010838"/>
    </source>
</evidence>
<dbReference type="Pfam" id="PF00232">
    <property type="entry name" value="Glyco_hydro_1"/>
    <property type="match status" value="1"/>
</dbReference>
<protein>
    <recommendedName>
        <fullName evidence="5">Beta-glucosidase</fullName>
    </recommendedName>
</protein>
<evidence type="ECO:0000313" key="4">
    <source>
        <dbReference type="Proteomes" id="UP000596660"/>
    </source>
</evidence>